<keyword evidence="2" id="KW-1185">Reference proteome</keyword>
<comment type="caution">
    <text evidence="1">The sequence shown here is derived from an EMBL/GenBank/DDBJ whole genome shotgun (WGS) entry which is preliminary data.</text>
</comment>
<reference evidence="1" key="1">
    <citation type="submission" date="2022-08" db="EMBL/GenBank/DDBJ databases">
        <authorList>
            <person name="Deng Y."/>
            <person name="Han X.-F."/>
            <person name="Zhang Y.-Q."/>
        </authorList>
    </citation>
    <scope>NUCLEOTIDE SEQUENCE</scope>
    <source>
        <strain evidence="1">CPCC 203386</strain>
    </source>
</reference>
<dbReference type="Pfam" id="PF01663">
    <property type="entry name" value="Phosphodiest"/>
    <property type="match status" value="1"/>
</dbReference>
<proteinExistence type="predicted"/>
<organism evidence="1 2">
    <name type="scientific">Herbiconiux daphne</name>
    <dbReference type="NCBI Taxonomy" id="2970914"/>
    <lineage>
        <taxon>Bacteria</taxon>
        <taxon>Bacillati</taxon>
        <taxon>Actinomycetota</taxon>
        <taxon>Actinomycetes</taxon>
        <taxon>Micrococcales</taxon>
        <taxon>Microbacteriaceae</taxon>
        <taxon>Herbiconiux</taxon>
    </lineage>
</organism>
<dbReference type="SUPFAM" id="SSF53649">
    <property type="entry name" value="Alkaline phosphatase-like"/>
    <property type="match status" value="1"/>
</dbReference>
<dbReference type="Proteomes" id="UP001165586">
    <property type="component" value="Unassembled WGS sequence"/>
</dbReference>
<dbReference type="EMBL" id="JANLCJ010000002">
    <property type="protein sequence ID" value="MCS5733201.1"/>
    <property type="molecule type" value="Genomic_DNA"/>
</dbReference>
<gene>
    <name evidence="1" type="ORF">N1032_05545</name>
</gene>
<accession>A0ABT2GZB1</accession>
<dbReference type="PANTHER" id="PTHR10151">
    <property type="entry name" value="ECTONUCLEOTIDE PYROPHOSPHATASE/PHOSPHODIESTERASE"/>
    <property type="match status" value="1"/>
</dbReference>
<name>A0ABT2GZB1_9MICO</name>
<dbReference type="RefSeq" id="WP_259538013.1">
    <property type="nucleotide sequence ID" value="NZ_JANLCJ010000002.1"/>
</dbReference>
<evidence type="ECO:0000313" key="2">
    <source>
        <dbReference type="Proteomes" id="UP001165586"/>
    </source>
</evidence>
<evidence type="ECO:0000313" key="1">
    <source>
        <dbReference type="EMBL" id="MCS5733201.1"/>
    </source>
</evidence>
<dbReference type="Gene3D" id="3.40.720.10">
    <property type="entry name" value="Alkaline Phosphatase, subunit A"/>
    <property type="match status" value="1"/>
</dbReference>
<sequence length="381" mass="40171">MSTMLPTRTPDEPTLADVLPSCVLSLAGRTNRLALPPADRALVVLVDGLGAAALRGRAGHARLLAGALTKRSTITSGFPTTTAAALATLATGGRPGEHGIVGYTALVPAAGGVVNQLSGWSADMPPATWQRLPTVFEQLAEAGIPSNTVGPGKYADSGLTHAILRGADYVAAGTIAERFAAARRLFDGGGKRLVYLYVPELDQISHAKGWESDRWLTTLETLDAEFGRFSSTLRRDEGMLLTADHGVVDVPPSGHILFGDDEALVAQVAHVGGDPRCVQLYLEPDAAPDAADRLAEAWRAREGGRAWIATRAEAIDAGWFGPVDPEVEPRIGDVIVAARKLVAYYDGRGGDTTGQSMIGQHGSLTPEETMVPLLREGAYRL</sequence>
<dbReference type="InterPro" id="IPR017850">
    <property type="entry name" value="Alkaline_phosphatase_core_sf"/>
</dbReference>
<protein>
    <submittedName>
        <fullName evidence="1">Alkaline phosphatase family protein</fullName>
    </submittedName>
</protein>
<dbReference type="PANTHER" id="PTHR10151:SF120">
    <property type="entry name" value="BIS(5'-ADENOSYL)-TRIPHOSPHATASE"/>
    <property type="match status" value="1"/>
</dbReference>
<dbReference type="InterPro" id="IPR002591">
    <property type="entry name" value="Phosphodiest/P_Trfase"/>
</dbReference>